<evidence type="ECO:0000313" key="3">
    <source>
        <dbReference type="EMBL" id="OAM78274.1"/>
    </source>
</evidence>
<evidence type="ECO:0000259" key="2">
    <source>
        <dbReference type="Pfam" id="PF07811"/>
    </source>
</evidence>
<organism evidence="3 4">
    <name type="scientific">Devosia elaeis</name>
    <dbReference type="NCBI Taxonomy" id="1770058"/>
    <lineage>
        <taxon>Bacteria</taxon>
        <taxon>Pseudomonadati</taxon>
        <taxon>Pseudomonadota</taxon>
        <taxon>Alphaproteobacteria</taxon>
        <taxon>Hyphomicrobiales</taxon>
        <taxon>Devosiaceae</taxon>
        <taxon>Devosia</taxon>
    </lineage>
</organism>
<reference evidence="3 4" key="1">
    <citation type="submission" date="2016-03" db="EMBL/GenBank/DDBJ databases">
        <title>Genome sequencing of Devosia sp. S37.</title>
        <authorList>
            <person name="Mohd Nor M."/>
        </authorList>
    </citation>
    <scope>NUCLEOTIDE SEQUENCE [LARGE SCALE GENOMIC DNA]</scope>
    <source>
        <strain evidence="3 4">S37</strain>
    </source>
</reference>
<gene>
    <name evidence="3" type="ORF">A3840_07200</name>
</gene>
<sequence length="188" mass="20562">MSNPFASFIDGVRSRGRALRRDERAVTAVEFGLLAFPFFLIIAGILQTSVIFLSSQVLESAVHDASRQIRTGQVQQSGGTIETFRQQVCDRLFGLFPDCAGLHMRVVEVTNFQSATVVVPVDPACASECQWTVPEAWTPGTGRSVVLVQVHYRYPVLLQFGPLGMANLADGKRLMGTAAVFQNEPFPS</sequence>
<dbReference type="EMBL" id="LVVY01000072">
    <property type="protein sequence ID" value="OAM78274.1"/>
    <property type="molecule type" value="Genomic_DNA"/>
</dbReference>
<keyword evidence="4" id="KW-1185">Reference proteome</keyword>
<accession>A0A178I1U6</accession>
<dbReference type="OrthoDB" id="7349713at2"/>
<dbReference type="STRING" id="1770058.A3840_07200"/>
<feature type="transmembrane region" description="Helical" evidence="1">
    <location>
        <begin position="25"/>
        <end position="46"/>
    </location>
</feature>
<keyword evidence="1" id="KW-0812">Transmembrane</keyword>
<keyword evidence="1" id="KW-0472">Membrane</keyword>
<dbReference type="Pfam" id="PF07811">
    <property type="entry name" value="TadE"/>
    <property type="match status" value="1"/>
</dbReference>
<dbReference type="Proteomes" id="UP000078389">
    <property type="component" value="Unassembled WGS sequence"/>
</dbReference>
<proteinExistence type="predicted"/>
<evidence type="ECO:0000256" key="1">
    <source>
        <dbReference type="SAM" id="Phobius"/>
    </source>
</evidence>
<keyword evidence="1" id="KW-1133">Transmembrane helix</keyword>
<name>A0A178I1U6_9HYPH</name>
<dbReference type="AlphaFoldDB" id="A0A178I1U6"/>
<feature type="domain" description="TadE-like" evidence="2">
    <location>
        <begin position="26"/>
        <end position="67"/>
    </location>
</feature>
<dbReference type="InterPro" id="IPR012495">
    <property type="entry name" value="TadE-like_dom"/>
</dbReference>
<dbReference type="RefSeq" id="WP_067454071.1">
    <property type="nucleotide sequence ID" value="NZ_LVVY01000072.1"/>
</dbReference>
<comment type="caution">
    <text evidence="3">The sequence shown here is derived from an EMBL/GenBank/DDBJ whole genome shotgun (WGS) entry which is preliminary data.</text>
</comment>
<evidence type="ECO:0000313" key="4">
    <source>
        <dbReference type="Proteomes" id="UP000078389"/>
    </source>
</evidence>
<protein>
    <recommendedName>
        <fullName evidence="2">TadE-like domain-containing protein</fullName>
    </recommendedName>
</protein>